<evidence type="ECO:0000313" key="3">
    <source>
        <dbReference type="Proteomes" id="UP000784128"/>
    </source>
</evidence>
<dbReference type="Pfam" id="PF01584">
    <property type="entry name" value="CheW"/>
    <property type="match status" value="1"/>
</dbReference>
<evidence type="ECO:0000313" key="2">
    <source>
        <dbReference type="EMBL" id="MBT1071647.1"/>
    </source>
</evidence>
<feature type="domain" description="CheW-like" evidence="1">
    <location>
        <begin position="7"/>
        <end position="147"/>
    </location>
</feature>
<dbReference type="Gene3D" id="2.30.30.40">
    <property type="entry name" value="SH3 Domains"/>
    <property type="match status" value="1"/>
</dbReference>
<organism evidence="2 3">
    <name type="scientific">Pelotalea chapellei</name>
    <dbReference type="NCBI Taxonomy" id="44671"/>
    <lineage>
        <taxon>Bacteria</taxon>
        <taxon>Pseudomonadati</taxon>
        <taxon>Thermodesulfobacteriota</taxon>
        <taxon>Desulfuromonadia</taxon>
        <taxon>Geobacterales</taxon>
        <taxon>Geobacteraceae</taxon>
        <taxon>Pelotalea</taxon>
    </lineage>
</organism>
<evidence type="ECO:0000259" key="1">
    <source>
        <dbReference type="PROSITE" id="PS50851"/>
    </source>
</evidence>
<dbReference type="InterPro" id="IPR036061">
    <property type="entry name" value="CheW-like_dom_sf"/>
</dbReference>
<dbReference type="InterPro" id="IPR002545">
    <property type="entry name" value="CheW-lke_dom"/>
</dbReference>
<dbReference type="Gene3D" id="2.40.50.180">
    <property type="entry name" value="CheA-289, Domain 4"/>
    <property type="match status" value="1"/>
</dbReference>
<gene>
    <name evidence="2" type="ORF">KJB30_07620</name>
</gene>
<proteinExistence type="predicted"/>
<dbReference type="EMBL" id="JAHDYS010000006">
    <property type="protein sequence ID" value="MBT1071647.1"/>
    <property type="molecule type" value="Genomic_DNA"/>
</dbReference>
<dbReference type="PANTHER" id="PTHR22617">
    <property type="entry name" value="CHEMOTAXIS SENSOR HISTIDINE KINASE-RELATED"/>
    <property type="match status" value="1"/>
</dbReference>
<dbReference type="PROSITE" id="PS50851">
    <property type="entry name" value="CHEW"/>
    <property type="match status" value="1"/>
</dbReference>
<keyword evidence="3" id="KW-1185">Reference proteome</keyword>
<dbReference type="SUPFAM" id="SSF50341">
    <property type="entry name" value="CheW-like"/>
    <property type="match status" value="1"/>
</dbReference>
<dbReference type="Proteomes" id="UP000784128">
    <property type="component" value="Unassembled WGS sequence"/>
</dbReference>
<dbReference type="RefSeq" id="WP_214297632.1">
    <property type="nucleotide sequence ID" value="NZ_JAHDYS010000006.1"/>
</dbReference>
<name>A0ABS5U7L1_9BACT</name>
<reference evidence="2 3" key="1">
    <citation type="submission" date="2021-05" db="EMBL/GenBank/DDBJ databases">
        <title>The draft genome of Geobacter chapellei DSM 13688.</title>
        <authorList>
            <person name="Xu Z."/>
            <person name="Masuda Y."/>
            <person name="Itoh H."/>
            <person name="Senoo K."/>
        </authorList>
    </citation>
    <scope>NUCLEOTIDE SEQUENCE [LARGE SCALE GENOMIC DNA]</scope>
    <source>
        <strain evidence="2 3">DSM 13688</strain>
    </source>
</reference>
<dbReference type="SMART" id="SM00260">
    <property type="entry name" value="CheW"/>
    <property type="match status" value="1"/>
</dbReference>
<comment type="caution">
    <text evidence="2">The sequence shown here is derived from an EMBL/GenBank/DDBJ whole genome shotgun (WGS) entry which is preliminary data.</text>
</comment>
<dbReference type="PANTHER" id="PTHR22617:SF23">
    <property type="entry name" value="CHEMOTAXIS PROTEIN CHEW"/>
    <property type="match status" value="1"/>
</dbReference>
<protein>
    <submittedName>
        <fullName evidence="2">Chemotaxis protein CheW</fullName>
    </submittedName>
</protein>
<sequence length="158" mass="17320">MNERVRDIQFACFSLGDNLFAVDIMRIQEIIQPLKLSSLPIPSPFLEGVINLRGSVIPVMNLRKRFGMSAIPEGKQPKLLIVALSRRVLALTVDDVLEVITIPTEGIKPPPEVNRTKGVECLLGVCLSGEKVFMILDIDALLDPSDHLAVVSQAPPKV</sequence>
<accession>A0ABS5U7L1</accession>
<dbReference type="InterPro" id="IPR039315">
    <property type="entry name" value="CheW"/>
</dbReference>